<dbReference type="EMBL" id="CP049801">
    <property type="protein sequence ID" value="QIO07463.1"/>
    <property type="molecule type" value="Genomic_DNA"/>
</dbReference>
<sequence>MHLHTIRYPLAILYRVLIAFLMGYLCTYFFTLNATAMLKWVLPKAESVFLAAFIAIFFFVFFVLMSFSIHTLKKLSVVCLSFLLCLFLLSKWVL</sequence>
<accession>A0A6G8S0F4</accession>
<dbReference type="KEGG" id="asha:G8E00_07085"/>
<keyword evidence="1" id="KW-1133">Transmembrane helix</keyword>
<keyword evidence="1" id="KW-0472">Membrane</keyword>
<evidence type="ECO:0000256" key="1">
    <source>
        <dbReference type="SAM" id="Phobius"/>
    </source>
</evidence>
<keyword evidence="1" id="KW-0812">Transmembrane</keyword>
<evidence type="ECO:0000313" key="2">
    <source>
        <dbReference type="EMBL" id="QIO07463.1"/>
    </source>
</evidence>
<proteinExistence type="predicted"/>
<keyword evidence="3" id="KW-1185">Reference proteome</keyword>
<protein>
    <recommendedName>
        <fullName evidence="4">Iron transporter</fullName>
    </recommendedName>
</protein>
<dbReference type="Proteomes" id="UP000502297">
    <property type="component" value="Chromosome"/>
</dbReference>
<feature type="transmembrane region" description="Helical" evidence="1">
    <location>
        <begin position="48"/>
        <end position="69"/>
    </location>
</feature>
<evidence type="ECO:0000313" key="3">
    <source>
        <dbReference type="Proteomes" id="UP000502297"/>
    </source>
</evidence>
<dbReference type="AlphaFoldDB" id="A0A6G8S0F4"/>
<evidence type="ECO:0008006" key="4">
    <source>
        <dbReference type="Google" id="ProtNLM"/>
    </source>
</evidence>
<feature type="transmembrane region" description="Helical" evidence="1">
    <location>
        <begin position="75"/>
        <end position="93"/>
    </location>
</feature>
<organism evidence="2 3">
    <name type="scientific">Acinetobacter shaoyimingii</name>
    <dbReference type="NCBI Taxonomy" id="2715164"/>
    <lineage>
        <taxon>Bacteria</taxon>
        <taxon>Pseudomonadati</taxon>
        <taxon>Pseudomonadota</taxon>
        <taxon>Gammaproteobacteria</taxon>
        <taxon>Moraxellales</taxon>
        <taxon>Moraxellaceae</taxon>
        <taxon>Acinetobacter</taxon>
    </lineage>
</organism>
<feature type="transmembrane region" description="Helical" evidence="1">
    <location>
        <begin position="12"/>
        <end position="36"/>
    </location>
</feature>
<reference evidence="2 3" key="1">
    <citation type="submission" date="2020-03" db="EMBL/GenBank/DDBJ databases">
        <authorList>
            <person name="Zhu W."/>
        </authorList>
    </citation>
    <scope>NUCLEOTIDE SEQUENCE [LARGE SCALE GENOMIC DNA]</scope>
    <source>
        <strain evidence="2 3">323-1</strain>
    </source>
</reference>
<name>A0A6G8S0F4_9GAMM</name>
<gene>
    <name evidence="2" type="ORF">G8E00_07085</name>
</gene>